<evidence type="ECO:0000256" key="1">
    <source>
        <dbReference type="SAM" id="MobiDB-lite"/>
    </source>
</evidence>
<feature type="region of interest" description="Disordered" evidence="1">
    <location>
        <begin position="127"/>
        <end position="163"/>
    </location>
</feature>
<sequence length="192" mass="21386">MSPPKQKADSAAKLAKYWHTDKEAGEENGTGSLFSHRPGSSSHTDPAVLEAISDCKSTLTSKIEEDLQKLRDWVTETEARISHVEDDIPPLQVHTERLQHQLNMVLAKQDDMENCLRRCSLRFVGMPEGEKRLSTSEDTRDPPPPKEGELSTPQPEDVEEGEVDDVVEIVTTTGDVHVVEELLISPVQVHKS</sequence>
<dbReference type="AlphaFoldDB" id="A0A2G9SBI4"/>
<feature type="compositionally biased region" description="Polar residues" evidence="1">
    <location>
        <begin position="29"/>
        <end position="44"/>
    </location>
</feature>
<accession>A0A2G9SBI4</accession>
<name>A0A2G9SBI4_AQUCT</name>
<evidence type="ECO:0000313" key="2">
    <source>
        <dbReference type="EMBL" id="PIO37424.1"/>
    </source>
</evidence>
<dbReference type="OrthoDB" id="10646554at2759"/>
<gene>
    <name evidence="2" type="ORF">AB205_0021550</name>
</gene>
<feature type="compositionally biased region" description="Basic and acidic residues" evidence="1">
    <location>
        <begin position="128"/>
        <end position="149"/>
    </location>
</feature>
<protein>
    <submittedName>
        <fullName evidence="2">Uncharacterized protein</fullName>
    </submittedName>
</protein>
<reference evidence="2" key="1">
    <citation type="submission" date="2017-08" db="EMBL/GenBank/DDBJ databases">
        <title>Assembly of the North American Bullfrog Genome.</title>
        <authorList>
            <person name="Warren R.L."/>
            <person name="Vandervalk B.P."/>
            <person name="Kucuk E."/>
            <person name="Birol I."/>
            <person name="Helbing C."/>
            <person name="Pandoh P."/>
            <person name="Behsaz B."/>
            <person name="Mohamadi H."/>
            <person name="Chu J."/>
            <person name="Jackman S."/>
            <person name="Hammond S.A."/>
            <person name="Veldhoen N."/>
            <person name="Kirk H."/>
            <person name="Zhao Y."/>
            <person name="Coope R."/>
            <person name="Pleasance S."/>
            <person name="Moore R."/>
            <person name="Holt R."/>
        </authorList>
    </citation>
    <scope>NUCLEOTIDE SEQUENCE</scope>
    <source>
        <strain evidence="2">Bruno</strain>
        <tissue evidence="2">Liver</tissue>
    </source>
</reference>
<proteinExistence type="predicted"/>
<feature type="compositionally biased region" description="Basic and acidic residues" evidence="1">
    <location>
        <begin position="1"/>
        <end position="10"/>
    </location>
</feature>
<feature type="region of interest" description="Disordered" evidence="1">
    <location>
        <begin position="1"/>
        <end position="47"/>
    </location>
</feature>
<organism evidence="2">
    <name type="scientific">Aquarana catesbeiana</name>
    <name type="common">American bullfrog</name>
    <name type="synonym">Rana catesbeiana</name>
    <dbReference type="NCBI Taxonomy" id="8400"/>
    <lineage>
        <taxon>Eukaryota</taxon>
        <taxon>Metazoa</taxon>
        <taxon>Chordata</taxon>
        <taxon>Craniata</taxon>
        <taxon>Vertebrata</taxon>
        <taxon>Euteleostomi</taxon>
        <taxon>Amphibia</taxon>
        <taxon>Batrachia</taxon>
        <taxon>Anura</taxon>
        <taxon>Neobatrachia</taxon>
        <taxon>Ranoidea</taxon>
        <taxon>Ranidae</taxon>
        <taxon>Aquarana</taxon>
    </lineage>
</organism>
<dbReference type="EMBL" id="KV926556">
    <property type="protein sequence ID" value="PIO37424.1"/>
    <property type="molecule type" value="Genomic_DNA"/>
</dbReference>